<dbReference type="GO" id="GO:0016787">
    <property type="term" value="F:hydrolase activity"/>
    <property type="evidence" value="ECO:0007669"/>
    <property type="project" value="InterPro"/>
</dbReference>
<accession>A0A8J5QF71</accession>
<reference evidence="4 5" key="1">
    <citation type="journal article" date="2021" name="DNA Res.">
        <title>Genome analysis of Candida subhashii reveals its hybrid nature and dual mitochondrial genome conformations.</title>
        <authorList>
            <person name="Mixao V."/>
            <person name="Hegedusova E."/>
            <person name="Saus E."/>
            <person name="Pryszcz L.P."/>
            <person name="Cillingova A."/>
            <person name="Nosek J."/>
            <person name="Gabaldon T."/>
        </authorList>
    </citation>
    <scope>NUCLEOTIDE SEQUENCE [LARGE SCALE GENOMIC DNA]</scope>
    <source>
        <strain evidence="4 5">CBS 10753</strain>
    </source>
</reference>
<feature type="chain" id="PRO_5035302088" description="Survival protein SurE-like phosphatase/nucleotidase domain-containing protein" evidence="2">
    <location>
        <begin position="19"/>
        <end position="96"/>
    </location>
</feature>
<feature type="signal peptide" evidence="2">
    <location>
        <begin position="1"/>
        <end position="18"/>
    </location>
</feature>
<dbReference type="EMBL" id="JAGSYN010000260">
    <property type="protein sequence ID" value="KAG7661168.1"/>
    <property type="molecule type" value="Genomic_DNA"/>
</dbReference>
<comment type="caution">
    <text evidence="4">The sequence shown here is derived from an EMBL/GenBank/DDBJ whole genome shotgun (WGS) entry which is preliminary data.</text>
</comment>
<dbReference type="AlphaFoldDB" id="A0A8J5QF71"/>
<protein>
    <recommendedName>
        <fullName evidence="3">Survival protein SurE-like phosphatase/nucleotidase domain-containing protein</fullName>
    </recommendedName>
</protein>
<gene>
    <name evidence="4" type="ORF">J8A68_005318</name>
</gene>
<dbReference type="InterPro" id="IPR002828">
    <property type="entry name" value="SurE-like_Pase/nucleotidase"/>
</dbReference>
<organism evidence="4 5">
    <name type="scientific">[Candida] subhashii</name>
    <dbReference type="NCBI Taxonomy" id="561895"/>
    <lineage>
        <taxon>Eukaryota</taxon>
        <taxon>Fungi</taxon>
        <taxon>Dikarya</taxon>
        <taxon>Ascomycota</taxon>
        <taxon>Saccharomycotina</taxon>
        <taxon>Pichiomycetes</taxon>
        <taxon>Debaryomycetaceae</taxon>
        <taxon>Spathaspora</taxon>
    </lineage>
</organism>
<dbReference type="RefSeq" id="XP_049261401.1">
    <property type="nucleotide sequence ID" value="XM_049409371.1"/>
</dbReference>
<feature type="non-terminal residue" evidence="4">
    <location>
        <position position="96"/>
    </location>
</feature>
<sequence length="96" mass="10296">MQFLTSVATLLLASGAFAKTILLSNDDGWAATNIRATYYKLKEAGHDVFMVAPVSQRSGFCGTFDLPETPTLETNGGFNYPAAGAPSWGHEVDDDH</sequence>
<evidence type="ECO:0000313" key="4">
    <source>
        <dbReference type="EMBL" id="KAG7661168.1"/>
    </source>
</evidence>
<name>A0A8J5QF71_9ASCO</name>
<feature type="region of interest" description="Disordered" evidence="1">
    <location>
        <begin position="75"/>
        <end position="96"/>
    </location>
</feature>
<dbReference type="GeneID" id="73472118"/>
<evidence type="ECO:0000256" key="2">
    <source>
        <dbReference type="SAM" id="SignalP"/>
    </source>
</evidence>
<evidence type="ECO:0000313" key="5">
    <source>
        <dbReference type="Proteomes" id="UP000694255"/>
    </source>
</evidence>
<evidence type="ECO:0000256" key="1">
    <source>
        <dbReference type="SAM" id="MobiDB-lite"/>
    </source>
</evidence>
<feature type="domain" description="Survival protein SurE-like phosphatase/nucleotidase" evidence="3">
    <location>
        <begin position="21"/>
        <end position="72"/>
    </location>
</feature>
<dbReference type="OrthoDB" id="4018688at2759"/>
<dbReference type="Proteomes" id="UP000694255">
    <property type="component" value="Unassembled WGS sequence"/>
</dbReference>
<evidence type="ECO:0000259" key="3">
    <source>
        <dbReference type="Pfam" id="PF01975"/>
    </source>
</evidence>
<dbReference type="Pfam" id="PF01975">
    <property type="entry name" value="SurE"/>
    <property type="match status" value="1"/>
</dbReference>
<keyword evidence="2" id="KW-0732">Signal</keyword>
<keyword evidence="5" id="KW-1185">Reference proteome</keyword>
<proteinExistence type="predicted"/>